<feature type="compositionally biased region" description="Basic and acidic residues" evidence="1">
    <location>
        <begin position="284"/>
        <end position="296"/>
    </location>
</feature>
<proteinExistence type="predicted"/>
<dbReference type="RefSeq" id="XP_022304732.1">
    <property type="nucleotide sequence ID" value="XM_022449024.1"/>
</dbReference>
<gene>
    <name evidence="4" type="primary">LOC111111858</name>
</gene>
<feature type="region of interest" description="Disordered" evidence="1">
    <location>
        <begin position="324"/>
        <end position="344"/>
    </location>
</feature>
<dbReference type="GeneID" id="111111858"/>
<reference evidence="4" key="1">
    <citation type="submission" date="2025-08" db="UniProtKB">
        <authorList>
            <consortium name="RefSeq"/>
        </authorList>
    </citation>
    <scope>IDENTIFICATION</scope>
    <source>
        <tissue evidence="4">Whole sample</tissue>
    </source>
</reference>
<feature type="compositionally biased region" description="Polar residues" evidence="1">
    <location>
        <begin position="240"/>
        <end position="253"/>
    </location>
</feature>
<evidence type="ECO:0000313" key="3">
    <source>
        <dbReference type="Proteomes" id="UP000694844"/>
    </source>
</evidence>
<feature type="transmembrane region" description="Helical" evidence="2">
    <location>
        <begin position="181"/>
        <end position="206"/>
    </location>
</feature>
<keyword evidence="2" id="KW-0812">Transmembrane</keyword>
<protein>
    <submittedName>
        <fullName evidence="4">Uncharacterized protein LOC111111858</fullName>
    </submittedName>
</protein>
<dbReference type="OrthoDB" id="6203794at2759"/>
<organism evidence="3 4">
    <name type="scientific">Crassostrea virginica</name>
    <name type="common">Eastern oyster</name>
    <dbReference type="NCBI Taxonomy" id="6565"/>
    <lineage>
        <taxon>Eukaryota</taxon>
        <taxon>Metazoa</taxon>
        <taxon>Spiralia</taxon>
        <taxon>Lophotrochozoa</taxon>
        <taxon>Mollusca</taxon>
        <taxon>Bivalvia</taxon>
        <taxon>Autobranchia</taxon>
        <taxon>Pteriomorphia</taxon>
        <taxon>Ostreida</taxon>
        <taxon>Ostreoidea</taxon>
        <taxon>Ostreidae</taxon>
        <taxon>Crassostrea</taxon>
    </lineage>
</organism>
<dbReference type="AlphaFoldDB" id="A0A8B8BN10"/>
<evidence type="ECO:0000256" key="2">
    <source>
        <dbReference type="SAM" id="Phobius"/>
    </source>
</evidence>
<sequence>MDLEIMCETGYYDYECGLTGFNSSVSIPTSDTIKEVHKWRMSPILIHNGETWLNPQHIEVPGDEIGTTLHLLSTASVVSPNSLLTKNINWCIKKHGEKNWTKVVLQDASDARTEATSNSSGQVKIFSEIIYHVTSLDTEIYFMCEISTYYTCGTALASSNIYLLIVSGKQQQNVTEPSCNMAGMSVVIVLLILIVIFISICVIVLCRRKEIRFFGWSVKLDISDQNQDKNDTQAPRRHTNLSTTVHSRPSAGSSIRYVASPTTNGCDHNEDENRSHTNQGYEPETDKNPTDEKPTDDYEEAVCSIASKRESFYENEVLKQEREMEVYEDLNTESSQQDYDDLKF</sequence>
<keyword evidence="2" id="KW-0472">Membrane</keyword>
<dbReference type="KEGG" id="cvn:111111858"/>
<evidence type="ECO:0000256" key="1">
    <source>
        <dbReference type="SAM" id="MobiDB-lite"/>
    </source>
</evidence>
<dbReference type="Proteomes" id="UP000694844">
    <property type="component" value="Chromosome 9"/>
</dbReference>
<name>A0A8B8BN10_CRAVI</name>
<accession>A0A8B8BN10</accession>
<evidence type="ECO:0000313" key="4">
    <source>
        <dbReference type="RefSeq" id="XP_022304732.1"/>
    </source>
</evidence>
<keyword evidence="3" id="KW-1185">Reference proteome</keyword>
<keyword evidence="2" id="KW-1133">Transmembrane helix</keyword>
<feature type="region of interest" description="Disordered" evidence="1">
    <location>
        <begin position="226"/>
        <end position="300"/>
    </location>
</feature>